<dbReference type="GO" id="GO:0003677">
    <property type="term" value="F:DNA binding"/>
    <property type="evidence" value="ECO:0007669"/>
    <property type="project" value="InterPro"/>
</dbReference>
<evidence type="ECO:0000259" key="1">
    <source>
        <dbReference type="Pfam" id="PF01609"/>
    </source>
</evidence>
<protein>
    <recommendedName>
        <fullName evidence="1">Transposase IS4-like domain-containing protein</fullName>
    </recommendedName>
</protein>
<organism evidence="2 3">
    <name type="scientific">Streptococcus canis</name>
    <dbReference type="NCBI Taxonomy" id="1329"/>
    <lineage>
        <taxon>Bacteria</taxon>
        <taxon>Bacillati</taxon>
        <taxon>Bacillota</taxon>
        <taxon>Bacilli</taxon>
        <taxon>Lactobacillales</taxon>
        <taxon>Streptococcaceae</taxon>
        <taxon>Streptococcus</taxon>
    </lineage>
</organism>
<evidence type="ECO:0000313" key="2">
    <source>
        <dbReference type="EMBL" id="VDC43004.1"/>
    </source>
</evidence>
<dbReference type="EMBL" id="UXEP01000021">
    <property type="protein sequence ID" value="VDC43004.1"/>
    <property type="molecule type" value="Genomic_DNA"/>
</dbReference>
<name>A0A3P5YAG7_STRCB</name>
<reference evidence="2 3" key="1">
    <citation type="submission" date="2018-10" db="EMBL/GenBank/DDBJ databases">
        <authorList>
            <consortium name="Molecular Microbiology and Infection Unit (UMMI)"/>
            <person name="Machado M."/>
        </authorList>
    </citation>
    <scope>NUCLEOTIDE SEQUENCE [LARGE SCALE GENOMIC DNA]</scope>
    <source>
        <strain evidence="2">FMV2238.02</strain>
    </source>
</reference>
<feature type="domain" description="Transposase IS4-like" evidence="1">
    <location>
        <begin position="9"/>
        <end position="55"/>
    </location>
</feature>
<keyword evidence="3" id="KW-1185">Reference proteome</keyword>
<gene>
    <name evidence="2" type="ORF">FMV2238Y02_14830</name>
</gene>
<dbReference type="Proteomes" id="UP000280759">
    <property type="component" value="Unassembled WGS sequence"/>
</dbReference>
<dbReference type="AlphaFoldDB" id="A0A3P5YAG7"/>
<dbReference type="GO" id="GO:0004803">
    <property type="term" value="F:transposase activity"/>
    <property type="evidence" value="ECO:0007669"/>
    <property type="project" value="InterPro"/>
</dbReference>
<evidence type="ECO:0000313" key="3">
    <source>
        <dbReference type="Proteomes" id="UP000280759"/>
    </source>
</evidence>
<proteinExistence type="predicted"/>
<accession>A0A3P5YAG7</accession>
<dbReference type="InterPro" id="IPR002559">
    <property type="entry name" value="Transposase_11"/>
</dbReference>
<sequence length="75" mass="8887">MSNYSWFDNYRISRLRKPIETVFSSLEQLGIECLRCRNLQALKFRTEAILLTYSLMLETSQHDFGLSLKYSLAYI</sequence>
<dbReference type="Pfam" id="PF01609">
    <property type="entry name" value="DDE_Tnp_1"/>
    <property type="match status" value="1"/>
</dbReference>
<dbReference type="GO" id="GO:0006313">
    <property type="term" value="P:DNA transposition"/>
    <property type="evidence" value="ECO:0007669"/>
    <property type="project" value="InterPro"/>
</dbReference>